<proteinExistence type="predicted"/>
<feature type="chain" id="PRO_5043138957" evidence="1">
    <location>
        <begin position="23"/>
        <end position="79"/>
    </location>
</feature>
<keyword evidence="3" id="KW-1185">Reference proteome</keyword>
<reference evidence="2 3" key="2">
    <citation type="submission" date="2018-11" db="EMBL/GenBank/DDBJ databases">
        <authorList>
            <consortium name="Pathogen Informatics"/>
        </authorList>
    </citation>
    <scope>NUCLEOTIDE SEQUENCE [LARGE SCALE GENOMIC DNA]</scope>
</reference>
<evidence type="ECO:0000313" key="3">
    <source>
        <dbReference type="Proteomes" id="UP000271098"/>
    </source>
</evidence>
<protein>
    <submittedName>
        <fullName evidence="4">Secreted protein</fullName>
    </submittedName>
</protein>
<dbReference type="EMBL" id="UYRT01081456">
    <property type="protein sequence ID" value="VDN24454.1"/>
    <property type="molecule type" value="Genomic_DNA"/>
</dbReference>
<accession>A0A183E0W3</accession>
<evidence type="ECO:0000313" key="2">
    <source>
        <dbReference type="EMBL" id="VDN24454.1"/>
    </source>
</evidence>
<gene>
    <name evidence="2" type="ORF">GPUH_LOCUS14604</name>
</gene>
<evidence type="ECO:0000313" key="4">
    <source>
        <dbReference type="WBParaSite" id="GPUH_0001462301-mRNA-1"/>
    </source>
</evidence>
<name>A0A183E0W3_9BILA</name>
<dbReference type="Proteomes" id="UP000271098">
    <property type="component" value="Unassembled WGS sequence"/>
</dbReference>
<organism evidence="4">
    <name type="scientific">Gongylonema pulchrum</name>
    <dbReference type="NCBI Taxonomy" id="637853"/>
    <lineage>
        <taxon>Eukaryota</taxon>
        <taxon>Metazoa</taxon>
        <taxon>Ecdysozoa</taxon>
        <taxon>Nematoda</taxon>
        <taxon>Chromadorea</taxon>
        <taxon>Rhabditida</taxon>
        <taxon>Spirurina</taxon>
        <taxon>Spiruromorpha</taxon>
        <taxon>Spiruroidea</taxon>
        <taxon>Gongylonematidae</taxon>
        <taxon>Gongylonema</taxon>
    </lineage>
</organism>
<sequence length="79" mass="8715">MITRTTVLGLLLLLLIVGPERSTCMFRAMARSAKGNGETALRMLHQMMMPTKQPPQIIETDFGRAISSSNSVNTKPTRP</sequence>
<evidence type="ECO:0000256" key="1">
    <source>
        <dbReference type="SAM" id="SignalP"/>
    </source>
</evidence>
<dbReference type="WBParaSite" id="GPUH_0001462301-mRNA-1">
    <property type="protein sequence ID" value="GPUH_0001462301-mRNA-1"/>
    <property type="gene ID" value="GPUH_0001462301"/>
</dbReference>
<keyword evidence="1" id="KW-0732">Signal</keyword>
<dbReference type="AlphaFoldDB" id="A0A183E0W3"/>
<reference evidence="4" key="1">
    <citation type="submission" date="2016-06" db="UniProtKB">
        <authorList>
            <consortium name="WormBaseParasite"/>
        </authorList>
    </citation>
    <scope>IDENTIFICATION</scope>
</reference>
<feature type="signal peptide" evidence="1">
    <location>
        <begin position="1"/>
        <end position="22"/>
    </location>
</feature>